<feature type="compositionally biased region" description="Basic and acidic residues" evidence="5">
    <location>
        <begin position="440"/>
        <end position="469"/>
    </location>
</feature>
<keyword evidence="8" id="KW-1185">Reference proteome</keyword>
<dbReference type="Ensembl" id="ENSGMOT00000065317.1">
    <property type="protein sequence ID" value="ENSGMOP00000049434.1"/>
    <property type="gene ID" value="ENSGMOG00000032200.1"/>
</dbReference>
<evidence type="ECO:0000256" key="4">
    <source>
        <dbReference type="ARBA" id="ARBA00033254"/>
    </source>
</evidence>
<organism evidence="7 8">
    <name type="scientific">Gadus morhua</name>
    <name type="common">Atlantic cod</name>
    <dbReference type="NCBI Taxonomy" id="8049"/>
    <lineage>
        <taxon>Eukaryota</taxon>
        <taxon>Metazoa</taxon>
        <taxon>Chordata</taxon>
        <taxon>Craniata</taxon>
        <taxon>Vertebrata</taxon>
        <taxon>Euteleostomi</taxon>
        <taxon>Actinopterygii</taxon>
        <taxon>Neopterygii</taxon>
        <taxon>Teleostei</taxon>
        <taxon>Neoteleostei</taxon>
        <taxon>Acanthomorphata</taxon>
        <taxon>Zeiogadaria</taxon>
        <taxon>Gadariae</taxon>
        <taxon>Gadiformes</taxon>
        <taxon>Gadoidei</taxon>
        <taxon>Gadidae</taxon>
        <taxon>Gadus</taxon>
    </lineage>
</organism>
<reference evidence="7" key="1">
    <citation type="submission" date="2025-08" db="UniProtKB">
        <authorList>
            <consortium name="Ensembl"/>
        </authorList>
    </citation>
    <scope>IDENTIFICATION</scope>
</reference>
<feature type="compositionally biased region" description="Acidic residues" evidence="5">
    <location>
        <begin position="269"/>
        <end position="280"/>
    </location>
</feature>
<dbReference type="PANTHER" id="PTHR23325">
    <property type="entry name" value="SERUM RESPONSE FACTOR-BINDING"/>
    <property type="match status" value="1"/>
</dbReference>
<dbReference type="Proteomes" id="UP000694546">
    <property type="component" value="Chromosome 22"/>
</dbReference>
<dbReference type="GeneTree" id="ENSGT01000000220942"/>
<evidence type="ECO:0000256" key="1">
    <source>
        <dbReference type="ARBA" id="ARBA00013459"/>
    </source>
</evidence>
<feature type="compositionally biased region" description="Basic and acidic residues" evidence="5">
    <location>
        <begin position="72"/>
        <end position="91"/>
    </location>
</feature>
<dbReference type="AlphaFoldDB" id="A0A8C5BQY2"/>
<feature type="domain" description="Bud22" evidence="6">
    <location>
        <begin position="444"/>
        <end position="525"/>
    </location>
</feature>
<evidence type="ECO:0000256" key="5">
    <source>
        <dbReference type="SAM" id="MobiDB-lite"/>
    </source>
</evidence>
<proteinExistence type="predicted"/>
<feature type="compositionally biased region" description="Basic and acidic residues" evidence="5">
    <location>
        <begin position="128"/>
        <end position="143"/>
    </location>
</feature>
<keyword evidence="2" id="KW-0175">Coiled coil</keyword>
<reference evidence="7" key="2">
    <citation type="submission" date="2025-09" db="UniProtKB">
        <authorList>
            <consortium name="Ensembl"/>
        </authorList>
    </citation>
    <scope>IDENTIFICATION</scope>
</reference>
<feature type="compositionally biased region" description="Gly residues" evidence="5">
    <location>
        <begin position="402"/>
        <end position="417"/>
    </location>
</feature>
<comment type="function">
    <text evidence="3">May be involved in regulating transcriptional activation of cardiac genes during the aging process. May play a role in biosynthesis and/or processing of SLC2A4 in adipose cells.</text>
</comment>
<evidence type="ECO:0000259" key="6">
    <source>
        <dbReference type="Pfam" id="PF09073"/>
    </source>
</evidence>
<evidence type="ECO:0000256" key="3">
    <source>
        <dbReference type="ARBA" id="ARBA00025646"/>
    </source>
</evidence>
<protein>
    <recommendedName>
        <fullName evidence="1">Serum response factor-binding protein 1</fullName>
    </recommendedName>
    <alternativeName>
        <fullName evidence="4">SRF-dependent transcription regulation-associated protein</fullName>
    </alternativeName>
</protein>
<dbReference type="PANTHER" id="PTHR23325:SF1">
    <property type="entry name" value="SERUM RESPONSE FACTOR-BINDING PROTEIN 1"/>
    <property type="match status" value="1"/>
</dbReference>
<feature type="compositionally biased region" description="Basic and acidic residues" evidence="5">
    <location>
        <begin position="281"/>
        <end position="295"/>
    </location>
</feature>
<feature type="region of interest" description="Disordered" evidence="5">
    <location>
        <begin position="128"/>
        <end position="527"/>
    </location>
</feature>
<accession>A0A8C5BQY2</accession>
<feature type="compositionally biased region" description="Acidic residues" evidence="5">
    <location>
        <begin position="155"/>
        <end position="165"/>
    </location>
</feature>
<evidence type="ECO:0000256" key="2">
    <source>
        <dbReference type="ARBA" id="ARBA00023054"/>
    </source>
</evidence>
<feature type="compositionally biased region" description="Polar residues" evidence="5">
    <location>
        <begin position="348"/>
        <end position="365"/>
    </location>
</feature>
<feature type="region of interest" description="Disordered" evidence="5">
    <location>
        <begin position="1"/>
        <end position="91"/>
    </location>
</feature>
<dbReference type="GO" id="GO:0005634">
    <property type="term" value="C:nucleus"/>
    <property type="evidence" value="ECO:0007669"/>
    <property type="project" value="TreeGrafter"/>
</dbReference>
<dbReference type="InterPro" id="IPR037393">
    <property type="entry name" value="Bud22/SRFB1"/>
</dbReference>
<dbReference type="GO" id="GO:0030686">
    <property type="term" value="C:90S preribosome"/>
    <property type="evidence" value="ECO:0007669"/>
    <property type="project" value="TreeGrafter"/>
</dbReference>
<sequence>MEEEEESKEQEMVGCEEKEEIGGDGSEVTTTQNRDLSGVSGSRKIGKVTEPLKKGMPRNRKSAVNKTQQSKVMEKKTNHTTAKEKTVAMEDDTGKSCLEKCKVVFHIKSPPPSEGAKAMDDASHMVVKIDTHSKVTEKKREVTISKQPTASLEGAGEEESDDDAIEVSLHKGSSLSKSDLKVHQGVEEKDDDDDDDDDDEDDDDDSDLQSDEDEESNSMRSPESDNGSEEETSTKYSEAKDLKKPLSKVGYKRPNLKPDLESNQKMSGDDDESDIESSDEEAPKEYFDDSTEERFHKRSSQSESDGDDDFFLGKVSKFKKKKKKTKSGVKDTPSEPESPAELEPRPSDSQGSKFTSVFCQSLSRSESGDGDGDGGRQGFGGRGRGDRFGGSRGMRDGRGRGMRGGGRGGMRGAGRGGFDSRPPRFNSRERGDTGESDFSNAKRDFKSRPFGSKDRGRDFTARGRERESGGGRGRGRGSRLPDRSRAGFNSNQPEGQSLHPSWEASKKRKEQGQIQAFQGKKIRFDDD</sequence>
<feature type="compositionally biased region" description="Basic residues" evidence="5">
    <location>
        <begin position="316"/>
        <end position="327"/>
    </location>
</feature>
<dbReference type="InterPro" id="IPR015158">
    <property type="entry name" value="Bud22_dom"/>
</dbReference>
<dbReference type="GO" id="GO:0030490">
    <property type="term" value="P:maturation of SSU-rRNA"/>
    <property type="evidence" value="ECO:0007669"/>
    <property type="project" value="TreeGrafter"/>
</dbReference>
<dbReference type="Pfam" id="PF09073">
    <property type="entry name" value="BUD22"/>
    <property type="match status" value="1"/>
</dbReference>
<feature type="compositionally biased region" description="Basic and acidic residues" evidence="5">
    <location>
        <begin position="178"/>
        <end position="187"/>
    </location>
</feature>
<feature type="compositionally biased region" description="Polar residues" evidence="5">
    <location>
        <begin position="487"/>
        <end position="499"/>
    </location>
</feature>
<feature type="compositionally biased region" description="Acidic residues" evidence="5">
    <location>
        <begin position="188"/>
        <end position="216"/>
    </location>
</feature>
<evidence type="ECO:0000313" key="7">
    <source>
        <dbReference type="Ensembl" id="ENSGMOP00000049434.1"/>
    </source>
</evidence>
<evidence type="ECO:0000313" key="8">
    <source>
        <dbReference type="Proteomes" id="UP000694546"/>
    </source>
</evidence>
<feature type="compositionally biased region" description="Basic and acidic residues" evidence="5">
    <location>
        <begin position="383"/>
        <end position="399"/>
    </location>
</feature>
<name>A0A8C5BQY2_GADMO</name>